<proteinExistence type="predicted"/>
<feature type="compositionally biased region" description="Polar residues" evidence="1">
    <location>
        <begin position="93"/>
        <end position="110"/>
    </location>
</feature>
<name>A0AAD8AKT0_DIPPU</name>
<keyword evidence="3" id="KW-1185">Reference proteome</keyword>
<accession>A0AAD8AKT0</accession>
<evidence type="ECO:0000256" key="1">
    <source>
        <dbReference type="SAM" id="MobiDB-lite"/>
    </source>
</evidence>
<evidence type="ECO:0000313" key="3">
    <source>
        <dbReference type="Proteomes" id="UP001233999"/>
    </source>
</evidence>
<comment type="caution">
    <text evidence="2">The sequence shown here is derived from an EMBL/GenBank/DDBJ whole genome shotgun (WGS) entry which is preliminary data.</text>
</comment>
<dbReference type="PANTHER" id="PTHR13265:SF0">
    <property type="entry name" value="HPR1"/>
    <property type="match status" value="1"/>
</dbReference>
<dbReference type="GO" id="GO:0006406">
    <property type="term" value="P:mRNA export from nucleus"/>
    <property type="evidence" value="ECO:0007669"/>
    <property type="project" value="TreeGrafter"/>
</dbReference>
<sequence>LLRRLSRSQNTVFCGRILLFLAKFFLFSERSGLNIVSEFNLDNLTEFGGENSEDKKPDAKLRLDITTSDTEVNSKTETTYKKTDERFHGVGSGSKTETGRSVSPTSQCRA</sequence>
<dbReference type="EMBL" id="JASPKZ010000460">
    <property type="protein sequence ID" value="KAJ9600002.1"/>
    <property type="molecule type" value="Genomic_DNA"/>
</dbReference>
<dbReference type="PANTHER" id="PTHR13265">
    <property type="entry name" value="THO COMPLEX SUBUNIT 1"/>
    <property type="match status" value="1"/>
</dbReference>
<feature type="compositionally biased region" description="Basic and acidic residues" evidence="1">
    <location>
        <begin position="72"/>
        <end position="88"/>
    </location>
</feature>
<reference evidence="2" key="2">
    <citation type="submission" date="2023-05" db="EMBL/GenBank/DDBJ databases">
        <authorList>
            <person name="Fouks B."/>
        </authorList>
    </citation>
    <scope>NUCLEOTIDE SEQUENCE</scope>
    <source>
        <strain evidence="2">Stay&amp;Tobe</strain>
        <tissue evidence="2">Testes</tissue>
    </source>
</reference>
<feature type="non-terminal residue" evidence="2">
    <location>
        <position position="110"/>
    </location>
</feature>
<evidence type="ECO:0000313" key="2">
    <source>
        <dbReference type="EMBL" id="KAJ9600002.1"/>
    </source>
</evidence>
<feature type="region of interest" description="Disordered" evidence="1">
    <location>
        <begin position="71"/>
        <end position="110"/>
    </location>
</feature>
<gene>
    <name evidence="2" type="ORF">L9F63_009712</name>
</gene>
<dbReference type="InterPro" id="IPR021861">
    <property type="entry name" value="THO_THOC1"/>
</dbReference>
<dbReference type="AlphaFoldDB" id="A0AAD8AKT0"/>
<organism evidence="2 3">
    <name type="scientific">Diploptera punctata</name>
    <name type="common">Pacific beetle cockroach</name>
    <dbReference type="NCBI Taxonomy" id="6984"/>
    <lineage>
        <taxon>Eukaryota</taxon>
        <taxon>Metazoa</taxon>
        <taxon>Ecdysozoa</taxon>
        <taxon>Arthropoda</taxon>
        <taxon>Hexapoda</taxon>
        <taxon>Insecta</taxon>
        <taxon>Pterygota</taxon>
        <taxon>Neoptera</taxon>
        <taxon>Polyneoptera</taxon>
        <taxon>Dictyoptera</taxon>
        <taxon>Blattodea</taxon>
        <taxon>Blaberoidea</taxon>
        <taxon>Blaberidae</taxon>
        <taxon>Diplopterinae</taxon>
        <taxon>Diploptera</taxon>
    </lineage>
</organism>
<reference evidence="2" key="1">
    <citation type="journal article" date="2023" name="IScience">
        <title>Live-bearing cockroach genome reveals convergent evolutionary mechanisms linked to viviparity in insects and beyond.</title>
        <authorList>
            <person name="Fouks B."/>
            <person name="Harrison M.C."/>
            <person name="Mikhailova A.A."/>
            <person name="Marchal E."/>
            <person name="English S."/>
            <person name="Carruthers M."/>
            <person name="Jennings E.C."/>
            <person name="Chiamaka E.L."/>
            <person name="Frigard R.A."/>
            <person name="Pippel M."/>
            <person name="Attardo G.M."/>
            <person name="Benoit J.B."/>
            <person name="Bornberg-Bauer E."/>
            <person name="Tobe S.S."/>
        </authorList>
    </citation>
    <scope>NUCLEOTIDE SEQUENCE</scope>
    <source>
        <strain evidence="2">Stay&amp;Tobe</strain>
    </source>
</reference>
<dbReference type="Proteomes" id="UP001233999">
    <property type="component" value="Unassembled WGS sequence"/>
</dbReference>
<dbReference type="Pfam" id="PF11957">
    <property type="entry name" value="efThoc1"/>
    <property type="match status" value="1"/>
</dbReference>
<dbReference type="GO" id="GO:0000445">
    <property type="term" value="C:THO complex part of transcription export complex"/>
    <property type="evidence" value="ECO:0007669"/>
    <property type="project" value="TreeGrafter"/>
</dbReference>
<protein>
    <submittedName>
        <fullName evidence="2">Uncharacterized protein</fullName>
    </submittedName>
</protein>